<gene>
    <name evidence="1" type="ORF">CDAR_291991</name>
</gene>
<name>A0AAV4WX20_9ARAC</name>
<dbReference type="AlphaFoldDB" id="A0AAV4WX20"/>
<evidence type="ECO:0000313" key="1">
    <source>
        <dbReference type="EMBL" id="GIY86194.1"/>
    </source>
</evidence>
<comment type="caution">
    <text evidence="1">The sequence shown here is derived from an EMBL/GenBank/DDBJ whole genome shotgun (WGS) entry which is preliminary data.</text>
</comment>
<dbReference type="Proteomes" id="UP001054837">
    <property type="component" value="Unassembled WGS sequence"/>
</dbReference>
<evidence type="ECO:0000313" key="2">
    <source>
        <dbReference type="Proteomes" id="UP001054837"/>
    </source>
</evidence>
<organism evidence="1 2">
    <name type="scientific">Caerostris darwini</name>
    <dbReference type="NCBI Taxonomy" id="1538125"/>
    <lineage>
        <taxon>Eukaryota</taxon>
        <taxon>Metazoa</taxon>
        <taxon>Ecdysozoa</taxon>
        <taxon>Arthropoda</taxon>
        <taxon>Chelicerata</taxon>
        <taxon>Arachnida</taxon>
        <taxon>Araneae</taxon>
        <taxon>Araneomorphae</taxon>
        <taxon>Entelegynae</taxon>
        <taxon>Araneoidea</taxon>
        <taxon>Araneidae</taxon>
        <taxon>Caerostris</taxon>
    </lineage>
</organism>
<sequence>MPHTAATIGNIPFKGPLPYLKSESLPDNGRSLNHKIFFFNDMRFLLSATIGNIPFKCVLPYLKSESLPDNGPGRNHKVDARILNQMRCIYSPLDFNEIRSMWPRRMWYTKAELSCGDGPCETGINIQCASVPGVWCSELTTLPVLASLRRMLNLPPLQAGMSCE</sequence>
<dbReference type="EMBL" id="BPLQ01015157">
    <property type="protein sequence ID" value="GIY86194.1"/>
    <property type="molecule type" value="Genomic_DNA"/>
</dbReference>
<proteinExistence type="predicted"/>
<keyword evidence="2" id="KW-1185">Reference proteome</keyword>
<reference evidence="1 2" key="1">
    <citation type="submission" date="2021-06" db="EMBL/GenBank/DDBJ databases">
        <title>Caerostris darwini draft genome.</title>
        <authorList>
            <person name="Kono N."/>
            <person name="Arakawa K."/>
        </authorList>
    </citation>
    <scope>NUCLEOTIDE SEQUENCE [LARGE SCALE GENOMIC DNA]</scope>
</reference>
<accession>A0AAV4WX20</accession>
<protein>
    <submittedName>
        <fullName evidence="1">Uncharacterized protein</fullName>
    </submittedName>
</protein>